<organism evidence="2 3">
    <name type="scientific">Pseudoxanthomonas indica</name>
    <dbReference type="NCBI Taxonomy" id="428993"/>
    <lineage>
        <taxon>Bacteria</taxon>
        <taxon>Pseudomonadati</taxon>
        <taxon>Pseudomonadota</taxon>
        <taxon>Gammaproteobacteria</taxon>
        <taxon>Lysobacterales</taxon>
        <taxon>Lysobacteraceae</taxon>
        <taxon>Pseudoxanthomonas</taxon>
    </lineage>
</organism>
<feature type="transmembrane region" description="Helical" evidence="1">
    <location>
        <begin position="12"/>
        <end position="31"/>
    </location>
</feature>
<gene>
    <name evidence="2" type="ORF">SAMN06296058_2136</name>
</gene>
<keyword evidence="1" id="KW-0812">Transmembrane</keyword>
<protein>
    <submittedName>
        <fullName evidence="2">Uncharacterized protein</fullName>
    </submittedName>
</protein>
<proteinExistence type="predicted"/>
<keyword evidence="1" id="KW-1133">Transmembrane helix</keyword>
<reference evidence="2 3" key="1">
    <citation type="submission" date="2017-02" db="EMBL/GenBank/DDBJ databases">
        <authorList>
            <person name="Peterson S.W."/>
        </authorList>
    </citation>
    <scope>NUCLEOTIDE SEQUENCE [LARGE SCALE GENOMIC DNA]</scope>
    <source>
        <strain evidence="2 3">P15</strain>
    </source>
</reference>
<keyword evidence="3" id="KW-1185">Reference proteome</keyword>
<evidence type="ECO:0000256" key="1">
    <source>
        <dbReference type="SAM" id="Phobius"/>
    </source>
</evidence>
<name>A0A1T5L8W0_9GAMM</name>
<evidence type="ECO:0000313" key="3">
    <source>
        <dbReference type="Proteomes" id="UP000190341"/>
    </source>
</evidence>
<dbReference type="AlphaFoldDB" id="A0A1T5L8W0"/>
<sequence>MRLALPDEAASRWLAIAITAAILVLVTQLLLRGPLLPERVAGVLMRVSFIPRPRSVAAPAPLPATTTMTSEQARAILQAHAGDASADLAPPAVRPAPTTPAQTMTERVYTSIGTVRVPPGSRIDPMKAAEIPATAPGLPNERQLAEARKVLERPNPIQYDETRFAKDWVSDGTLGDVAAQKLNSAAATIAKKIFGEDIQSPVARPPPDVRYNPALYEQSADLGRAATGDAYKAAPIAYEKVPDLKGEGSRRIRVAMEALQKRISACDAAKVKPLMATVRSHLTELERVEYALAHGADPIQAQQMLPRRGDSNYDLARRALWYADHELASCKR</sequence>
<keyword evidence="1" id="KW-0472">Membrane</keyword>
<accession>A0A1T5L8W0</accession>
<dbReference type="Proteomes" id="UP000190341">
    <property type="component" value="Unassembled WGS sequence"/>
</dbReference>
<dbReference type="EMBL" id="FUZV01000002">
    <property type="protein sequence ID" value="SKC72421.1"/>
    <property type="molecule type" value="Genomic_DNA"/>
</dbReference>
<evidence type="ECO:0000313" key="2">
    <source>
        <dbReference type="EMBL" id="SKC72421.1"/>
    </source>
</evidence>